<accession>A0A812KGP1</accession>
<dbReference type="EMBL" id="CAJNJA010007620">
    <property type="protein sequence ID" value="CAE7226899.1"/>
    <property type="molecule type" value="Genomic_DNA"/>
</dbReference>
<dbReference type="AlphaFoldDB" id="A0A812KGP1"/>
<organism evidence="1 2">
    <name type="scientific">Symbiodinium necroappetens</name>
    <dbReference type="NCBI Taxonomy" id="1628268"/>
    <lineage>
        <taxon>Eukaryota</taxon>
        <taxon>Sar</taxon>
        <taxon>Alveolata</taxon>
        <taxon>Dinophyceae</taxon>
        <taxon>Suessiales</taxon>
        <taxon>Symbiodiniaceae</taxon>
        <taxon>Symbiodinium</taxon>
    </lineage>
</organism>
<proteinExistence type="predicted"/>
<protein>
    <submittedName>
        <fullName evidence="1">SHOC2 protein</fullName>
    </submittedName>
</protein>
<evidence type="ECO:0000313" key="2">
    <source>
        <dbReference type="Proteomes" id="UP000601435"/>
    </source>
</evidence>
<sequence length="155" mass="17357">MSGELQPFELMYAPRGADKETVELWHVSHDDWEKGRHQHIHLHRKVVLASAPITMKQDSHGAARTRVCVCVGVCLCLSLSLSVSLLAWGIQKEVRKDGDGEPRNLLLACEHVWIHSKEDFPNPELALPALMLVASSLPSRPLHGREVREYVAGEK</sequence>
<gene>
    <name evidence="1" type="primary">SHOC2</name>
    <name evidence="1" type="ORF">SNEC2469_LOCUS3261</name>
</gene>
<dbReference type="OrthoDB" id="10560601at2759"/>
<keyword evidence="2" id="KW-1185">Reference proteome</keyword>
<name>A0A812KGP1_9DINO</name>
<dbReference type="Proteomes" id="UP000601435">
    <property type="component" value="Unassembled WGS sequence"/>
</dbReference>
<reference evidence="1" key="1">
    <citation type="submission" date="2021-02" db="EMBL/GenBank/DDBJ databases">
        <authorList>
            <person name="Dougan E. K."/>
            <person name="Rhodes N."/>
            <person name="Thang M."/>
            <person name="Chan C."/>
        </authorList>
    </citation>
    <scope>NUCLEOTIDE SEQUENCE</scope>
</reference>
<comment type="caution">
    <text evidence="1">The sequence shown here is derived from an EMBL/GenBank/DDBJ whole genome shotgun (WGS) entry which is preliminary data.</text>
</comment>
<evidence type="ECO:0000313" key="1">
    <source>
        <dbReference type="EMBL" id="CAE7226899.1"/>
    </source>
</evidence>